<name>A0ABX3P0C0_9BACT</name>
<evidence type="ECO:0000313" key="2">
    <source>
        <dbReference type="EMBL" id="OQP52209.1"/>
    </source>
</evidence>
<reference evidence="2 3" key="1">
    <citation type="submission" date="2016-04" db="EMBL/GenBank/DDBJ databases">
        <authorList>
            <person name="Chen L."/>
            <person name="Zhuang W."/>
            <person name="Wang G."/>
        </authorList>
    </citation>
    <scope>NUCLEOTIDE SEQUENCE [LARGE SCALE GENOMIC DNA]</scope>
    <source>
        <strain evidence="3">GR20</strain>
    </source>
</reference>
<feature type="chain" id="PRO_5046797308" description="PKD-like family protein" evidence="1">
    <location>
        <begin position="19"/>
        <end position="502"/>
    </location>
</feature>
<sequence length="502" mass="54676">MNKLFILAAGLLALLAAACNKDDSTAAGPMVTLKVTGLKDTFNLYTHQDFLKVSPVVENEGSYDFYWTLFSTNFAAVNNLGIIKPDTIAKTKDLNYQVLKDPGAYILVFNARDKATGIVRQVNMVANFTTLTLNGWYLVKDNGGTTDMDFIYNGGRINNFIAFYNGGQSQAGAAVQAVFVPQFKTSLTTQNTYSAIIVLSKNDAVIYRVDNGSKAMSFDSNMFFSKPTVKNPQAVFQPISTQYLGFINDNKYYSLTKGALFANAPQTLNGISYTNLSPLTANVALDLGWDPTRKSMFGYSTSTFQELIVNSTNGVNKLKNVNGQLQWMAGYTGSRSVAMVLFRNPQDTGYFYKLNGTYGPIALGSGTVIMNADTLKPQHGLMNATNICGNYDVDLIYYVTNGKVYMMDVASASETYLFDLPAGETVTAMQHVKFPDPVGTPVPVSTLSYVAIATYNTGHYKVYLCPISGTGTLSLPAQPAFTGDGSIKTMIYMEKGAGTREF</sequence>
<protein>
    <recommendedName>
        <fullName evidence="4">PKD-like family protein</fullName>
    </recommendedName>
</protein>
<evidence type="ECO:0008006" key="4">
    <source>
        <dbReference type="Google" id="ProtNLM"/>
    </source>
</evidence>
<gene>
    <name evidence="2" type="ORF">A4D02_23735</name>
</gene>
<comment type="caution">
    <text evidence="2">The sequence shown here is derived from an EMBL/GenBank/DDBJ whole genome shotgun (WGS) entry which is preliminary data.</text>
</comment>
<dbReference type="Proteomes" id="UP000192277">
    <property type="component" value="Unassembled WGS sequence"/>
</dbReference>
<feature type="signal peptide" evidence="1">
    <location>
        <begin position="1"/>
        <end position="18"/>
    </location>
</feature>
<dbReference type="PROSITE" id="PS51257">
    <property type="entry name" value="PROKAR_LIPOPROTEIN"/>
    <property type="match status" value="1"/>
</dbReference>
<accession>A0ABX3P0C0</accession>
<organism evidence="2 3">
    <name type="scientific">Niastella koreensis</name>
    <dbReference type="NCBI Taxonomy" id="354356"/>
    <lineage>
        <taxon>Bacteria</taxon>
        <taxon>Pseudomonadati</taxon>
        <taxon>Bacteroidota</taxon>
        <taxon>Chitinophagia</taxon>
        <taxon>Chitinophagales</taxon>
        <taxon>Chitinophagaceae</taxon>
        <taxon>Niastella</taxon>
    </lineage>
</organism>
<proteinExistence type="predicted"/>
<keyword evidence="1" id="KW-0732">Signal</keyword>
<dbReference type="EMBL" id="LWBO01000004">
    <property type="protein sequence ID" value="OQP52209.1"/>
    <property type="molecule type" value="Genomic_DNA"/>
</dbReference>
<keyword evidence="3" id="KW-1185">Reference proteome</keyword>
<dbReference type="Pfam" id="PF16407">
    <property type="entry name" value="PKD_2"/>
    <property type="match status" value="1"/>
</dbReference>
<dbReference type="RefSeq" id="WP_014220254.1">
    <property type="nucleotide sequence ID" value="NZ_LWBO01000004.1"/>
</dbReference>
<evidence type="ECO:0000256" key="1">
    <source>
        <dbReference type="SAM" id="SignalP"/>
    </source>
</evidence>
<evidence type="ECO:0000313" key="3">
    <source>
        <dbReference type="Proteomes" id="UP000192277"/>
    </source>
</evidence>
<dbReference type="InterPro" id="IPR032183">
    <property type="entry name" value="PKD-like"/>
</dbReference>